<evidence type="ECO:0000256" key="4">
    <source>
        <dbReference type="ARBA" id="ARBA00023004"/>
    </source>
</evidence>
<dbReference type="EMBL" id="SSOC01000003">
    <property type="protein sequence ID" value="THF65734.1"/>
    <property type="molecule type" value="Genomic_DNA"/>
</dbReference>
<keyword evidence="2" id="KW-0561">Oxygen transport</keyword>
<dbReference type="OrthoDB" id="5296936at2"/>
<evidence type="ECO:0000256" key="1">
    <source>
        <dbReference type="ARBA" id="ARBA00010587"/>
    </source>
</evidence>
<dbReference type="InterPro" id="IPR012827">
    <property type="entry name" value="Hemerythrin_metal-bd"/>
</dbReference>
<keyword evidence="2" id="KW-0813">Transport</keyword>
<comment type="similarity">
    <text evidence="1">Belongs to the hemerythrin family.</text>
</comment>
<comment type="caution">
    <text evidence="7">The sequence shown here is derived from an EMBL/GenBank/DDBJ whole genome shotgun (WGS) entry which is preliminary data.</text>
</comment>
<evidence type="ECO:0000313" key="8">
    <source>
        <dbReference type="Proteomes" id="UP000308430"/>
    </source>
</evidence>
<organism evidence="7 8">
    <name type="scientific">Pseudothauera nasutitermitis</name>
    <dbReference type="NCBI Taxonomy" id="2565930"/>
    <lineage>
        <taxon>Bacteria</taxon>
        <taxon>Pseudomonadati</taxon>
        <taxon>Pseudomonadota</taxon>
        <taxon>Betaproteobacteria</taxon>
        <taxon>Rhodocyclales</taxon>
        <taxon>Zoogloeaceae</taxon>
        <taxon>Pseudothauera</taxon>
    </lineage>
</organism>
<dbReference type="AlphaFoldDB" id="A0A4S4B488"/>
<dbReference type="InterPro" id="IPR035938">
    <property type="entry name" value="Hemerythrin-like_sf"/>
</dbReference>
<gene>
    <name evidence="7" type="ORF">E6C76_09280</name>
</gene>
<dbReference type="PANTHER" id="PTHR37164:SF1">
    <property type="entry name" value="BACTERIOHEMERYTHRIN"/>
    <property type="match status" value="1"/>
</dbReference>
<keyword evidence="3" id="KW-0479">Metal-binding</keyword>
<reference evidence="7 8" key="1">
    <citation type="submission" date="2019-04" db="EMBL/GenBank/DDBJ databases">
        <title>Azoarcus nasutitermitis sp. nov. isolated from termite nest.</title>
        <authorList>
            <person name="Lin S.-Y."/>
            <person name="Hameed A."/>
            <person name="Hsu Y.-H."/>
            <person name="Young C.-C."/>
        </authorList>
    </citation>
    <scope>NUCLEOTIDE SEQUENCE [LARGE SCALE GENOMIC DNA]</scope>
    <source>
        <strain evidence="7 8">CC-YHH838</strain>
    </source>
</reference>
<dbReference type="RefSeq" id="WP_136347940.1">
    <property type="nucleotide sequence ID" value="NZ_SSOC01000003.1"/>
</dbReference>
<proteinExistence type="inferred from homology"/>
<keyword evidence="8" id="KW-1185">Reference proteome</keyword>
<accession>A0A4S4B488</accession>
<dbReference type="GO" id="GO:0046872">
    <property type="term" value="F:metal ion binding"/>
    <property type="evidence" value="ECO:0007669"/>
    <property type="project" value="UniProtKB-KW"/>
</dbReference>
<evidence type="ECO:0000313" key="7">
    <source>
        <dbReference type="EMBL" id="THF65734.1"/>
    </source>
</evidence>
<feature type="coiled-coil region" evidence="5">
    <location>
        <begin position="75"/>
        <end position="102"/>
    </location>
</feature>
<evidence type="ECO:0000256" key="5">
    <source>
        <dbReference type="SAM" id="Coils"/>
    </source>
</evidence>
<keyword evidence="5" id="KW-0175">Coiled coil</keyword>
<dbReference type="PROSITE" id="PS00550">
    <property type="entry name" value="HEMERYTHRINS"/>
    <property type="match status" value="1"/>
</dbReference>
<dbReference type="NCBIfam" id="TIGR02481">
    <property type="entry name" value="hemeryth_dom"/>
    <property type="match status" value="1"/>
</dbReference>
<sequence>MAELFRWSREFNVGIAPIDEQHVELVGLLNRLHAAVREQRGVEAVRDALDELVACTLNHFADEERLMSQARYPAYAEHRIHHEALTAQVRALQRRLESGETTISFELLDFLRVWLMRHIGESDRRFGEWYHREGAGRAGESPWWCFWK</sequence>
<name>A0A4S4B488_9RHOO</name>
<dbReference type="InterPro" id="IPR016131">
    <property type="entry name" value="Haemerythrin_Fe_BS"/>
</dbReference>
<dbReference type="NCBIfam" id="NF033749">
    <property type="entry name" value="bact_hemeryth"/>
    <property type="match status" value="1"/>
</dbReference>
<feature type="domain" description="Hemerythrin-like" evidence="6">
    <location>
        <begin position="14"/>
        <end position="127"/>
    </location>
</feature>
<dbReference type="GO" id="GO:0005344">
    <property type="term" value="F:oxygen carrier activity"/>
    <property type="evidence" value="ECO:0007669"/>
    <property type="project" value="UniProtKB-KW"/>
</dbReference>
<dbReference type="InterPro" id="IPR012312">
    <property type="entry name" value="Hemerythrin-like"/>
</dbReference>
<evidence type="ECO:0000256" key="3">
    <source>
        <dbReference type="ARBA" id="ARBA00022723"/>
    </source>
</evidence>
<dbReference type="InterPro" id="IPR050669">
    <property type="entry name" value="Hemerythrin"/>
</dbReference>
<dbReference type="CDD" id="cd12107">
    <property type="entry name" value="Hemerythrin"/>
    <property type="match status" value="1"/>
</dbReference>
<dbReference type="Gene3D" id="1.20.120.50">
    <property type="entry name" value="Hemerythrin-like"/>
    <property type="match status" value="1"/>
</dbReference>
<dbReference type="Pfam" id="PF01814">
    <property type="entry name" value="Hemerythrin"/>
    <property type="match status" value="1"/>
</dbReference>
<dbReference type="Proteomes" id="UP000308430">
    <property type="component" value="Unassembled WGS sequence"/>
</dbReference>
<dbReference type="SUPFAM" id="SSF47188">
    <property type="entry name" value="Hemerythrin-like"/>
    <property type="match status" value="1"/>
</dbReference>
<keyword evidence="4" id="KW-0408">Iron</keyword>
<evidence type="ECO:0000256" key="2">
    <source>
        <dbReference type="ARBA" id="ARBA00022621"/>
    </source>
</evidence>
<protein>
    <submittedName>
        <fullName evidence="7">Bacteriohemerythrin</fullName>
    </submittedName>
</protein>
<evidence type="ECO:0000259" key="6">
    <source>
        <dbReference type="Pfam" id="PF01814"/>
    </source>
</evidence>
<dbReference type="PANTHER" id="PTHR37164">
    <property type="entry name" value="BACTERIOHEMERYTHRIN"/>
    <property type="match status" value="1"/>
</dbReference>